<sequence length="88" mass="9929">MKSPITFAISLTVAVFACSSALADRHPNADERKQIEEVLTAAGYSSWGEVELDNDKVWEVDDARHSDGYRYDLELDVKTLKIIDKVRD</sequence>
<feature type="chain" id="PRO_5037291258" evidence="1">
    <location>
        <begin position="24"/>
        <end position="88"/>
    </location>
</feature>
<organism evidence="3 4">
    <name type="scientific">Falsochrobactrum tianjinense</name>
    <dbReference type="NCBI Taxonomy" id="2706015"/>
    <lineage>
        <taxon>Bacteria</taxon>
        <taxon>Pseudomonadati</taxon>
        <taxon>Pseudomonadota</taxon>
        <taxon>Alphaproteobacteria</taxon>
        <taxon>Hyphomicrobiales</taxon>
        <taxon>Brucellaceae</taxon>
        <taxon>Falsochrobactrum</taxon>
    </lineage>
</organism>
<evidence type="ECO:0000313" key="4">
    <source>
        <dbReference type="Proteomes" id="UP000752297"/>
    </source>
</evidence>
<dbReference type="Proteomes" id="UP000752297">
    <property type="component" value="Unassembled WGS sequence"/>
</dbReference>
<evidence type="ECO:0000259" key="2">
    <source>
        <dbReference type="Pfam" id="PF13670"/>
    </source>
</evidence>
<dbReference type="InterPro" id="IPR025711">
    <property type="entry name" value="PepSY"/>
</dbReference>
<reference evidence="3 4" key="1">
    <citation type="submission" date="2021-06" db="EMBL/GenBank/DDBJ databases">
        <title>Falsochrobactrum tianjin sp.nov., a new petroleum-degrading bacteria isolated from oily soils.</title>
        <authorList>
            <person name="Chen G."/>
            <person name="Chen H."/>
            <person name="Tian J."/>
            <person name="Qing J."/>
            <person name="Zhong L."/>
            <person name="Ma W."/>
            <person name="Song Y."/>
            <person name="Cui X."/>
            <person name="Yan B."/>
        </authorList>
    </citation>
    <scope>NUCLEOTIDE SEQUENCE [LARGE SCALE GENOMIC DNA]</scope>
    <source>
        <strain evidence="3 4">TDYN1</strain>
    </source>
</reference>
<feature type="domain" description="PepSY" evidence="2">
    <location>
        <begin position="9"/>
        <end position="84"/>
    </location>
</feature>
<protein>
    <submittedName>
        <fullName evidence="3">PepSY domain-containing protein</fullName>
    </submittedName>
</protein>
<feature type="signal peptide" evidence="1">
    <location>
        <begin position="1"/>
        <end position="23"/>
    </location>
</feature>
<evidence type="ECO:0000313" key="3">
    <source>
        <dbReference type="EMBL" id="MBV2143322.1"/>
    </source>
</evidence>
<name>A0A949UU14_9HYPH</name>
<dbReference type="RefSeq" id="WP_217677302.1">
    <property type="nucleotide sequence ID" value="NZ_JAHRVA010000002.1"/>
</dbReference>
<gene>
    <name evidence="3" type="ORF">KUG47_07410</name>
</gene>
<evidence type="ECO:0000256" key="1">
    <source>
        <dbReference type="SAM" id="SignalP"/>
    </source>
</evidence>
<dbReference type="EMBL" id="JAHRVA010000002">
    <property type="protein sequence ID" value="MBV2143322.1"/>
    <property type="molecule type" value="Genomic_DNA"/>
</dbReference>
<dbReference type="Pfam" id="PF13670">
    <property type="entry name" value="PepSY_2"/>
    <property type="match status" value="1"/>
</dbReference>
<keyword evidence="4" id="KW-1185">Reference proteome</keyword>
<comment type="caution">
    <text evidence="3">The sequence shown here is derived from an EMBL/GenBank/DDBJ whole genome shotgun (WGS) entry which is preliminary data.</text>
</comment>
<proteinExistence type="predicted"/>
<dbReference type="AlphaFoldDB" id="A0A949UU14"/>
<keyword evidence="1" id="KW-0732">Signal</keyword>
<dbReference type="PROSITE" id="PS51257">
    <property type="entry name" value="PROKAR_LIPOPROTEIN"/>
    <property type="match status" value="1"/>
</dbReference>
<accession>A0A949UU14</accession>